<keyword evidence="2" id="KW-1185">Reference proteome</keyword>
<dbReference type="Proteomes" id="UP000253345">
    <property type="component" value="Unassembled WGS sequence"/>
</dbReference>
<gene>
    <name evidence="1" type="ORF">DFP89_104109</name>
</gene>
<dbReference type="Gene3D" id="3.90.1140.10">
    <property type="entry name" value="Cyclic phosphodiesterase"/>
    <property type="match status" value="1"/>
</dbReference>
<comment type="caution">
    <text evidence="1">The sequence shown here is derived from an EMBL/GenBank/DDBJ whole genome shotgun (WGS) entry which is preliminary data.</text>
</comment>
<reference evidence="1 2" key="1">
    <citation type="submission" date="2018-07" db="EMBL/GenBank/DDBJ databases">
        <title>Genomic Encyclopedia of Type Strains, Phase III (KMG-III): the genomes of soil and plant-associated and newly described type strains.</title>
        <authorList>
            <person name="Whitman W."/>
        </authorList>
    </citation>
    <scope>NUCLEOTIDE SEQUENCE [LARGE SCALE GENOMIC DNA]</scope>
    <source>
        <strain evidence="1 2">CECT 8525</strain>
    </source>
</reference>
<dbReference type="EMBL" id="QPJL01000004">
    <property type="protein sequence ID" value="RCW86722.1"/>
    <property type="molecule type" value="Genomic_DNA"/>
</dbReference>
<dbReference type="InterPro" id="IPR009389">
    <property type="entry name" value="DUF1045"/>
</dbReference>
<evidence type="ECO:0000313" key="2">
    <source>
        <dbReference type="Proteomes" id="UP000253345"/>
    </source>
</evidence>
<evidence type="ECO:0000313" key="1">
    <source>
        <dbReference type="EMBL" id="RCW86722.1"/>
    </source>
</evidence>
<dbReference type="Pfam" id="PF06299">
    <property type="entry name" value="DUF1045"/>
    <property type="match status" value="1"/>
</dbReference>
<name>A0A368Z2P2_9RHOB</name>
<sequence>MQFRRYAIYHLPGAALGDFGAGWLGWDARTGSTPPRPEGLPDPAGALIEVPRRYGFHATLKAPFRLAEGRRPEDLALALQLLCDHLAPFTLALELRTDWGFVSLRPRQQPPELLALESSLVTRLDEFRAPLTPQEYERRRPDALPDQARRHLEHWGYPFVLELFHYHLTLSGPLPPARAEALRDALAPGLAPLIAEAMPVTSAALMGEDENGFFHLIEDIPLRS</sequence>
<accession>A0A368Z2P2</accession>
<organism evidence="1 2">
    <name type="scientific">Paracoccus lutimaris</name>
    <dbReference type="NCBI Taxonomy" id="1490030"/>
    <lineage>
        <taxon>Bacteria</taxon>
        <taxon>Pseudomonadati</taxon>
        <taxon>Pseudomonadota</taxon>
        <taxon>Alphaproteobacteria</taxon>
        <taxon>Rhodobacterales</taxon>
        <taxon>Paracoccaceae</taxon>
        <taxon>Paracoccus</taxon>
    </lineage>
</organism>
<proteinExistence type="predicted"/>
<protein>
    <submittedName>
        <fullName evidence="1">Uncharacterized protein DUF1045</fullName>
    </submittedName>
</protein>
<dbReference type="AlphaFoldDB" id="A0A368Z2P2"/>
<dbReference type="OrthoDB" id="4954742at2"/>
<dbReference type="RefSeq" id="WP_114348435.1">
    <property type="nucleotide sequence ID" value="NZ_QPJL01000004.1"/>
</dbReference>